<feature type="coiled-coil region" evidence="1">
    <location>
        <begin position="209"/>
        <end position="284"/>
    </location>
</feature>
<dbReference type="Pfam" id="PF18738">
    <property type="entry name" value="HEPN_DZIP3"/>
    <property type="match status" value="1"/>
</dbReference>
<dbReference type="Gene3D" id="3.80.10.10">
    <property type="entry name" value="Ribonuclease Inhibitor"/>
    <property type="match status" value="1"/>
</dbReference>
<dbReference type="InterPro" id="IPR032675">
    <property type="entry name" value="LRR_dom_sf"/>
</dbReference>
<dbReference type="Proteomes" id="UP001186944">
    <property type="component" value="Unassembled WGS sequence"/>
</dbReference>
<evidence type="ECO:0000313" key="4">
    <source>
        <dbReference type="Proteomes" id="UP001186944"/>
    </source>
</evidence>
<proteinExistence type="predicted"/>
<dbReference type="SUPFAM" id="SSF52047">
    <property type="entry name" value="RNI-like"/>
    <property type="match status" value="1"/>
</dbReference>
<protein>
    <recommendedName>
        <fullName evidence="2">DZIP3-like HEPN domain-containing protein</fullName>
    </recommendedName>
</protein>
<dbReference type="EMBL" id="VSWD01000012">
    <property type="protein sequence ID" value="KAK3085894.1"/>
    <property type="molecule type" value="Genomic_DNA"/>
</dbReference>
<dbReference type="InterPro" id="IPR041249">
    <property type="entry name" value="HEPN_DZIP3"/>
</dbReference>
<sequence>MSDGVLLEISSLPYAFAMGMLPTFDPSNFVYHITIKDRQLQDDERDNFCRVGQAIVGICSNIYRDALTKYISPTRILVIAQSDWSFWTGLFPGQKNHVRHASKDGYKYFDISLCYKLLRNLCAPRSIGFTVLNGRWGQQPNHSETGFVDDLERIRELRNVTYAHLPNTIIQNNEYTTIWHTLEGICIRMKNHLNKDYPAELQKLRFYKMADWKELIELIERNKERDEQTREFARKIEAIEKELEENREAHVTIKSNFETNKRKLESQEGEIRTHGEKILKLEKEKSEINPLKVSDLKIKLLKLSKDQKIKVSPLQKMGQYPLELMYSDVRIMENVHYESQRMNDDQRQGKEMKSIRDILYENGCHQTVQHVLASDEYRCLIILDGLDEWRPNKHAKEELVHQHIPNIEDVSNCTFLISSRPWKFDFILDTLRSDDQVDLGKVAYNDLNKNVIKDGEMSARKEIARFERNCEGIFSSDSDETASIKSLSTDDADDLQFEVFNCLNYNFVFQRDALESEIGETSLNFALDVGILSLCEAPGSLNEENVNVEFIDKCVQELLAAVYIAAKNQDMKDFFVDIATTLEMANVVNFICGLSPSLGSKLSKHIVELTHKDFRISEYRKCIHTYQFHNFIGNIHDCLLVAHKELRQNESSRDKFEIFYFSDFLINPDMTIENVYRSEAVLSDKHLRLCSLFVSCINKFIPGSIVQCFRFRDPYVFMHKSRFLTTVNISGPCICEDYFDISSVISGNLWIDMRSTRHYSSEKDSASDMAIMLLLSYMPVLHTVSFWRVDLYNSPVVPFLTHNAKLSVLELCHVTFHNYEPESKTEECIAPCLSHLPQLSELWVNELTVYKPVSTPFLSYLPILETLSLNKVSIHLKEVLVSVAAPVLSFMPLLESLILKDVVINDSDVEYKTDTGFLISQMPNLQSLKLTNVDLGRRHLELSSDMTRMETVICTKVNMSSRAWENFVESVIDIHKEYEIELNTCELNDKLKTKLSFQVSFKC</sequence>
<feature type="domain" description="DZIP3-like HEPN" evidence="2">
    <location>
        <begin position="87"/>
        <end position="192"/>
    </location>
</feature>
<dbReference type="InterPro" id="IPR027417">
    <property type="entry name" value="P-loop_NTPase"/>
</dbReference>
<evidence type="ECO:0000259" key="2">
    <source>
        <dbReference type="Pfam" id="PF18738"/>
    </source>
</evidence>
<keyword evidence="4" id="KW-1185">Reference proteome</keyword>
<comment type="caution">
    <text evidence="3">The sequence shown here is derived from an EMBL/GenBank/DDBJ whole genome shotgun (WGS) entry which is preliminary data.</text>
</comment>
<evidence type="ECO:0000256" key="1">
    <source>
        <dbReference type="SAM" id="Coils"/>
    </source>
</evidence>
<gene>
    <name evidence="3" type="ORF">FSP39_010111</name>
</gene>
<evidence type="ECO:0000313" key="3">
    <source>
        <dbReference type="EMBL" id="KAK3085894.1"/>
    </source>
</evidence>
<dbReference type="PANTHER" id="PTHR46312">
    <property type="entry name" value="NACHT DOMAIN-CONTAINING PROTEIN"/>
    <property type="match status" value="1"/>
</dbReference>
<dbReference type="Gene3D" id="3.40.50.300">
    <property type="entry name" value="P-loop containing nucleotide triphosphate hydrolases"/>
    <property type="match status" value="1"/>
</dbReference>
<organism evidence="3 4">
    <name type="scientific">Pinctada imbricata</name>
    <name type="common">Atlantic pearl-oyster</name>
    <name type="synonym">Pinctada martensii</name>
    <dbReference type="NCBI Taxonomy" id="66713"/>
    <lineage>
        <taxon>Eukaryota</taxon>
        <taxon>Metazoa</taxon>
        <taxon>Spiralia</taxon>
        <taxon>Lophotrochozoa</taxon>
        <taxon>Mollusca</taxon>
        <taxon>Bivalvia</taxon>
        <taxon>Autobranchia</taxon>
        <taxon>Pteriomorphia</taxon>
        <taxon>Pterioida</taxon>
        <taxon>Pterioidea</taxon>
        <taxon>Pteriidae</taxon>
        <taxon>Pinctada</taxon>
    </lineage>
</organism>
<name>A0AA88XYX0_PINIB</name>
<dbReference type="AlphaFoldDB" id="A0AA88XYX0"/>
<dbReference type="PANTHER" id="PTHR46312:SF2">
    <property type="entry name" value="NUCLEOTIDE-BINDING OLIGOMERIZATION DOMAIN-CONTAINING PROTEIN 2-LIKE"/>
    <property type="match status" value="1"/>
</dbReference>
<reference evidence="3" key="1">
    <citation type="submission" date="2019-08" db="EMBL/GenBank/DDBJ databases">
        <title>The improved chromosome-level genome for the pearl oyster Pinctada fucata martensii using PacBio sequencing and Hi-C.</title>
        <authorList>
            <person name="Zheng Z."/>
        </authorList>
    </citation>
    <scope>NUCLEOTIDE SEQUENCE</scope>
    <source>
        <strain evidence="3">ZZ-2019</strain>
        <tissue evidence="3">Adductor muscle</tissue>
    </source>
</reference>
<keyword evidence="1" id="KW-0175">Coiled coil</keyword>
<accession>A0AA88XYX0</accession>